<dbReference type="InterPro" id="IPR013986">
    <property type="entry name" value="DExx_box_DNA_helicase_dom_sf"/>
</dbReference>
<evidence type="ECO:0000256" key="2">
    <source>
        <dbReference type="ARBA" id="ARBA00022741"/>
    </source>
</evidence>
<keyword evidence="3" id="KW-0227">DNA damage</keyword>
<evidence type="ECO:0000256" key="4">
    <source>
        <dbReference type="ARBA" id="ARBA00022801"/>
    </source>
</evidence>
<evidence type="ECO:0000313" key="11">
    <source>
        <dbReference type="EMBL" id="TRY17497.1"/>
    </source>
</evidence>
<dbReference type="Pfam" id="PF04257">
    <property type="entry name" value="Exonuc_V_gamma"/>
    <property type="match status" value="1"/>
</dbReference>
<dbReference type="Gene3D" id="3.40.50.10930">
    <property type="match status" value="1"/>
</dbReference>
<dbReference type="OrthoDB" id="9762834at2"/>
<accession>A0A553JYI0</accession>
<dbReference type="GO" id="GO:0005524">
    <property type="term" value="F:ATP binding"/>
    <property type="evidence" value="ECO:0007669"/>
    <property type="project" value="UniProtKB-KW"/>
</dbReference>
<dbReference type="Pfam" id="PF17946">
    <property type="entry name" value="RecC_C"/>
    <property type="match status" value="1"/>
</dbReference>
<dbReference type="InterPro" id="IPR011335">
    <property type="entry name" value="Restrct_endonuc-II-like"/>
</dbReference>
<keyword evidence="6" id="KW-0269">Exonuclease</keyword>
<proteinExistence type="predicted"/>
<dbReference type="InterPro" id="IPR006697">
    <property type="entry name" value="RecC"/>
</dbReference>
<dbReference type="EMBL" id="VKKG01000005">
    <property type="protein sequence ID" value="TRY17497.1"/>
    <property type="molecule type" value="Genomic_DNA"/>
</dbReference>
<protein>
    <recommendedName>
        <fullName evidence="10">RecC C-terminal domain-containing protein</fullName>
    </recommendedName>
</protein>
<gene>
    <name evidence="11" type="ORF">FOJ82_13315</name>
</gene>
<evidence type="ECO:0000256" key="6">
    <source>
        <dbReference type="ARBA" id="ARBA00022839"/>
    </source>
</evidence>
<evidence type="ECO:0000313" key="12">
    <source>
        <dbReference type="Proteomes" id="UP000317638"/>
    </source>
</evidence>
<dbReference type="GO" id="GO:0004386">
    <property type="term" value="F:helicase activity"/>
    <property type="evidence" value="ECO:0007669"/>
    <property type="project" value="UniProtKB-KW"/>
</dbReference>
<dbReference type="Gene3D" id="1.10.10.990">
    <property type="match status" value="1"/>
</dbReference>
<keyword evidence="1" id="KW-0540">Nuclease</keyword>
<evidence type="ECO:0000256" key="1">
    <source>
        <dbReference type="ARBA" id="ARBA00022722"/>
    </source>
</evidence>
<dbReference type="Gene3D" id="1.10.486.10">
    <property type="entry name" value="PCRA, domain 4"/>
    <property type="match status" value="1"/>
</dbReference>
<dbReference type="GO" id="GO:0006281">
    <property type="term" value="P:DNA repair"/>
    <property type="evidence" value="ECO:0007669"/>
    <property type="project" value="UniProtKB-KW"/>
</dbReference>
<feature type="domain" description="RecC C-terminal" evidence="10">
    <location>
        <begin position="697"/>
        <end position="919"/>
    </location>
</feature>
<dbReference type="GO" id="GO:0003677">
    <property type="term" value="F:DNA binding"/>
    <property type="evidence" value="ECO:0007669"/>
    <property type="project" value="UniProtKB-KW"/>
</dbReference>
<keyword evidence="8" id="KW-0238">DNA-binding</keyword>
<keyword evidence="2" id="KW-0547">Nucleotide-binding</keyword>
<dbReference type="AlphaFoldDB" id="A0A553JYI0"/>
<dbReference type="GO" id="GO:0008854">
    <property type="term" value="F:exodeoxyribonuclease V activity"/>
    <property type="evidence" value="ECO:0007669"/>
    <property type="project" value="InterPro"/>
</dbReference>
<keyword evidence="7" id="KW-0067">ATP-binding</keyword>
<dbReference type="SUPFAM" id="SSF52980">
    <property type="entry name" value="Restriction endonuclease-like"/>
    <property type="match status" value="1"/>
</dbReference>
<dbReference type="PANTHER" id="PTHR30591:SF1">
    <property type="entry name" value="RECBCD ENZYME SUBUNIT RECC"/>
    <property type="match status" value="1"/>
</dbReference>
<keyword evidence="4" id="KW-0378">Hydrolase</keyword>
<dbReference type="InterPro" id="IPR041500">
    <property type="entry name" value="RecC_C"/>
</dbReference>
<dbReference type="PANTHER" id="PTHR30591">
    <property type="entry name" value="RECBCD ENZYME SUBUNIT RECC"/>
    <property type="match status" value="1"/>
</dbReference>
<evidence type="ECO:0000256" key="8">
    <source>
        <dbReference type="ARBA" id="ARBA00023125"/>
    </source>
</evidence>
<comment type="caution">
    <text evidence="11">The sequence shown here is derived from an EMBL/GenBank/DDBJ whole genome shotgun (WGS) entry which is preliminary data.</text>
</comment>
<dbReference type="GO" id="GO:0006310">
    <property type="term" value="P:DNA recombination"/>
    <property type="evidence" value="ECO:0007669"/>
    <property type="project" value="TreeGrafter"/>
</dbReference>
<evidence type="ECO:0000259" key="10">
    <source>
        <dbReference type="Pfam" id="PF17946"/>
    </source>
</evidence>
<dbReference type="PIRSF" id="PIRSF000980">
    <property type="entry name" value="RecC"/>
    <property type="match status" value="1"/>
</dbReference>
<dbReference type="InterPro" id="IPR027417">
    <property type="entry name" value="P-loop_NTPase"/>
</dbReference>
<keyword evidence="9" id="KW-0234">DNA repair</keyword>
<evidence type="ECO:0000256" key="7">
    <source>
        <dbReference type="ARBA" id="ARBA00022840"/>
    </source>
</evidence>
<dbReference type="RefSeq" id="WP_143938961.1">
    <property type="nucleotide sequence ID" value="NZ_VKKG01000005.1"/>
</dbReference>
<name>A0A553JYI0_9ACTN</name>
<reference evidence="11 12" key="1">
    <citation type="submission" date="2019-07" db="EMBL/GenBank/DDBJ databases">
        <authorList>
            <person name="Zhou L.-Y."/>
        </authorList>
    </citation>
    <scope>NUCLEOTIDE SEQUENCE [LARGE SCALE GENOMIC DNA]</scope>
    <source>
        <strain evidence="11 12">YIM 101269</strain>
    </source>
</reference>
<dbReference type="SUPFAM" id="SSF52540">
    <property type="entry name" value="P-loop containing nucleoside triphosphate hydrolases"/>
    <property type="match status" value="2"/>
</dbReference>
<dbReference type="Proteomes" id="UP000317638">
    <property type="component" value="Unassembled WGS sequence"/>
</dbReference>
<dbReference type="GO" id="GO:0009338">
    <property type="term" value="C:exodeoxyribonuclease V complex"/>
    <property type="evidence" value="ECO:0007669"/>
    <property type="project" value="InterPro"/>
</dbReference>
<sequence length="998" mass="108412">MGVRIHRAGRWRELVTALADELATAAPGPFDQVEVIVSSHGAGRMLSQALAARLPGGICAGISFPTLPQWLRTTAGRHGLLEDLEAWQSVRAVVVAARVLAELADEHPVLAAHLNANGSPARRQLLAQRSMRLFRRYVDHAPQMVSRWLEDLDVDAAGVELPAHLAWQPALLRGVAEQLEVDPVDVWAGLANAVAGTPTPPPQVFCLPEVPEAQREVLAALAASEGLQVWQVEGSGFEDWTLALDAATPAPGRPAAPPVSLHGSHGPSRQVEVLRDELTRRFDADPTLEPRDVLVVCEDPAVWRPHLLAAFTPVPDDPTAHPGRGLRLQTGSVADANLVVEVVSRCLRISESRATASDVVELMLLSPVAHRWRLGPSRRDDLVALVADAGIRWGLDQHHRSQIGVPGISQNTWVRGVDRLLAGIALAPGSAAPLAVTGVSAVSTSDLDLVGTVGELLSRLRRFNLAAATAAPASEWVGRVRQLLADVVGCSFDDEWMLLQTNSALSDLAEQLREQPEPLERSEFTRLLESVTREFAPRPTVGNGSLQVVGLGDLAHVDFRLVCLLGIGDRQGSGDVDAVPLGDVPDSRKLRLARLLSHARAADEVLVVGQTRDPLTDQEVAGATTISWFLRELGATPERVQHPLLAHGESNFTAGRSFDQQALSAAVALRTAAHGSVAPHVLRRRAALALPHDDVAHEISLRELSTFLKDPAKDFLRSAAGVRLFSAPELEDELPLVLNGLDEWAIRDRLLAAFKQGLNPEQAEALEVERELLPPGQIGRRVLAEQLEVAKDLWRRAWPEWSAPAADHRVELELGNVVLADTVRTRGGRIVEVSPGSGTKTQLEPWLQLLALAACGIEADGVVHRTRKHYGTLQRETAQLGAQSKEVATQALGHIIRAWSQSRSRLVPLPLEPAMLFAAELASGQYEEKAWEVTAPSWEARWSRIPRHWRLFYSEVPSELFVDEATTRDPRPPEQLGRNSAFAAWAAAIYLPMFQGGE</sequence>
<dbReference type="Gene3D" id="1.10.10.160">
    <property type="match status" value="1"/>
</dbReference>
<keyword evidence="5" id="KW-0347">Helicase</keyword>
<evidence type="ECO:0000256" key="9">
    <source>
        <dbReference type="ARBA" id="ARBA00023204"/>
    </source>
</evidence>
<organism evidence="11 12">
    <name type="scientific">Tessaracoccus rhinocerotis</name>
    <dbReference type="NCBI Taxonomy" id="1689449"/>
    <lineage>
        <taxon>Bacteria</taxon>
        <taxon>Bacillati</taxon>
        <taxon>Actinomycetota</taxon>
        <taxon>Actinomycetes</taxon>
        <taxon>Propionibacteriales</taxon>
        <taxon>Propionibacteriaceae</taxon>
        <taxon>Tessaracoccus</taxon>
    </lineage>
</organism>
<evidence type="ECO:0000256" key="5">
    <source>
        <dbReference type="ARBA" id="ARBA00022806"/>
    </source>
</evidence>
<keyword evidence="12" id="KW-1185">Reference proteome</keyword>
<evidence type="ECO:0000256" key="3">
    <source>
        <dbReference type="ARBA" id="ARBA00022763"/>
    </source>
</evidence>